<accession>A0ABN1G8A8</accession>
<dbReference type="PANTHER" id="PTHR30055">
    <property type="entry name" value="HTH-TYPE TRANSCRIPTIONAL REGULATOR RUTR"/>
    <property type="match status" value="1"/>
</dbReference>
<organism evidence="6 7">
    <name type="scientific">Sporichthya brevicatena</name>
    <dbReference type="NCBI Taxonomy" id="171442"/>
    <lineage>
        <taxon>Bacteria</taxon>
        <taxon>Bacillati</taxon>
        <taxon>Actinomycetota</taxon>
        <taxon>Actinomycetes</taxon>
        <taxon>Sporichthyales</taxon>
        <taxon>Sporichthyaceae</taxon>
        <taxon>Sporichthya</taxon>
    </lineage>
</organism>
<keyword evidence="7" id="KW-1185">Reference proteome</keyword>
<evidence type="ECO:0000313" key="6">
    <source>
        <dbReference type="EMBL" id="GAA0606015.1"/>
    </source>
</evidence>
<dbReference type="EMBL" id="BAAAHE010000005">
    <property type="protein sequence ID" value="GAA0606015.1"/>
    <property type="molecule type" value="Genomic_DNA"/>
</dbReference>
<keyword evidence="1" id="KW-0805">Transcription regulation</keyword>
<name>A0ABN1G8A8_9ACTN</name>
<dbReference type="PROSITE" id="PS50977">
    <property type="entry name" value="HTH_TETR_2"/>
    <property type="match status" value="1"/>
</dbReference>
<dbReference type="PANTHER" id="PTHR30055:SF234">
    <property type="entry name" value="HTH-TYPE TRANSCRIPTIONAL REGULATOR BETI"/>
    <property type="match status" value="1"/>
</dbReference>
<dbReference type="InterPro" id="IPR050109">
    <property type="entry name" value="HTH-type_TetR-like_transc_reg"/>
</dbReference>
<dbReference type="Gene3D" id="1.10.357.10">
    <property type="entry name" value="Tetracycline Repressor, domain 2"/>
    <property type="match status" value="1"/>
</dbReference>
<proteinExistence type="predicted"/>
<dbReference type="Proteomes" id="UP001500957">
    <property type="component" value="Unassembled WGS sequence"/>
</dbReference>
<comment type="caution">
    <text evidence="6">The sequence shown here is derived from an EMBL/GenBank/DDBJ whole genome shotgun (WGS) entry which is preliminary data.</text>
</comment>
<gene>
    <name evidence="6" type="ORF">GCM10009547_04910</name>
</gene>
<dbReference type="Pfam" id="PF00440">
    <property type="entry name" value="TetR_N"/>
    <property type="match status" value="1"/>
</dbReference>
<dbReference type="SUPFAM" id="SSF46689">
    <property type="entry name" value="Homeodomain-like"/>
    <property type="match status" value="1"/>
</dbReference>
<feature type="DNA-binding region" description="H-T-H motif" evidence="4">
    <location>
        <begin position="36"/>
        <end position="55"/>
    </location>
</feature>
<evidence type="ECO:0000313" key="7">
    <source>
        <dbReference type="Proteomes" id="UP001500957"/>
    </source>
</evidence>
<evidence type="ECO:0000256" key="4">
    <source>
        <dbReference type="PROSITE-ProRule" id="PRU00335"/>
    </source>
</evidence>
<evidence type="ECO:0000259" key="5">
    <source>
        <dbReference type="PROSITE" id="PS50977"/>
    </source>
</evidence>
<reference evidence="6 7" key="1">
    <citation type="journal article" date="2019" name="Int. J. Syst. Evol. Microbiol.">
        <title>The Global Catalogue of Microorganisms (GCM) 10K type strain sequencing project: providing services to taxonomists for standard genome sequencing and annotation.</title>
        <authorList>
            <consortium name="The Broad Institute Genomics Platform"/>
            <consortium name="The Broad Institute Genome Sequencing Center for Infectious Disease"/>
            <person name="Wu L."/>
            <person name="Ma J."/>
        </authorList>
    </citation>
    <scope>NUCLEOTIDE SEQUENCE [LARGE SCALE GENOMIC DNA]</scope>
    <source>
        <strain evidence="6 7">JCM 10671</strain>
    </source>
</reference>
<keyword evidence="3" id="KW-0804">Transcription</keyword>
<evidence type="ECO:0000256" key="1">
    <source>
        <dbReference type="ARBA" id="ARBA00023015"/>
    </source>
</evidence>
<evidence type="ECO:0000256" key="3">
    <source>
        <dbReference type="ARBA" id="ARBA00023163"/>
    </source>
</evidence>
<sequence length="211" mass="22810">MAATTKRPRRASADVRELLLRAARDEFLAKGYAGATTKAIAARAEVSETVIFNQFGDKTGLFTEAFVSPFGEVVAEYLDARNNPQNSSPAERVERFVEHLSALAREYRPILIAAINHRLDGTGPAEDDLLDRLAAELQKILGIGELTDIPGFGPVGPATRASAAAMVLGMALLDDLIFPRSAERPSDTRLEAEMTAAILSRLRDPEAPLSH</sequence>
<dbReference type="RefSeq" id="WP_344601219.1">
    <property type="nucleotide sequence ID" value="NZ_BAAAHE010000005.1"/>
</dbReference>
<evidence type="ECO:0000256" key="2">
    <source>
        <dbReference type="ARBA" id="ARBA00023125"/>
    </source>
</evidence>
<feature type="domain" description="HTH tetR-type" evidence="5">
    <location>
        <begin position="13"/>
        <end position="73"/>
    </location>
</feature>
<dbReference type="InterPro" id="IPR009057">
    <property type="entry name" value="Homeodomain-like_sf"/>
</dbReference>
<protein>
    <recommendedName>
        <fullName evidence="5">HTH tetR-type domain-containing protein</fullName>
    </recommendedName>
</protein>
<keyword evidence="2 4" id="KW-0238">DNA-binding</keyword>
<dbReference type="InterPro" id="IPR001647">
    <property type="entry name" value="HTH_TetR"/>
</dbReference>